<name>A0A8K0JSC6_9TREE</name>
<dbReference type="EMBL" id="JABELV010000003">
    <property type="protein sequence ID" value="KAG7575482.1"/>
    <property type="molecule type" value="Genomic_DNA"/>
</dbReference>
<evidence type="ECO:0000313" key="3">
    <source>
        <dbReference type="Proteomes" id="UP000812966"/>
    </source>
</evidence>
<evidence type="ECO:0000259" key="1">
    <source>
        <dbReference type="Pfam" id="PF04059"/>
    </source>
</evidence>
<feature type="domain" description="Mei2-like C-terminal RNA recognition motif" evidence="1">
    <location>
        <begin position="1"/>
        <end position="93"/>
    </location>
</feature>
<dbReference type="AlphaFoldDB" id="A0A8K0JSC6"/>
<dbReference type="InterPro" id="IPR007201">
    <property type="entry name" value="Mei2-like_Rrm_C"/>
</dbReference>
<sequence>MIKDIPNKLSRNQLIDAIHEVVPGGITFLYLRHDWEHCCNVGYGFVNFRTLHHLEEFARQRLGQKWALYMSDKELQLSYATIQGHEALVAHFRNSTVMHANPEWRPVVFDTAGEIEHFPPVSIY</sequence>
<protein>
    <recommendedName>
        <fullName evidence="1">Mei2-like C-terminal RNA recognition motif domain-containing protein</fullName>
    </recommendedName>
</protein>
<dbReference type="Proteomes" id="UP000812966">
    <property type="component" value="Unassembled WGS sequence"/>
</dbReference>
<evidence type="ECO:0000313" key="2">
    <source>
        <dbReference type="EMBL" id="KAG7575482.1"/>
    </source>
</evidence>
<gene>
    <name evidence="2" type="ORF">FFLO_00301</name>
</gene>
<organism evidence="2 3">
    <name type="scientific">Filobasidium floriforme</name>
    <dbReference type="NCBI Taxonomy" id="5210"/>
    <lineage>
        <taxon>Eukaryota</taxon>
        <taxon>Fungi</taxon>
        <taxon>Dikarya</taxon>
        <taxon>Basidiomycota</taxon>
        <taxon>Agaricomycotina</taxon>
        <taxon>Tremellomycetes</taxon>
        <taxon>Filobasidiales</taxon>
        <taxon>Filobasidiaceae</taxon>
        <taxon>Filobasidium</taxon>
    </lineage>
</organism>
<dbReference type="Pfam" id="PF04059">
    <property type="entry name" value="RRM_2"/>
    <property type="match status" value="1"/>
</dbReference>
<keyword evidence="3" id="KW-1185">Reference proteome</keyword>
<comment type="caution">
    <text evidence="2">The sequence shown here is derived from an EMBL/GenBank/DDBJ whole genome shotgun (WGS) entry which is preliminary data.</text>
</comment>
<proteinExistence type="predicted"/>
<accession>A0A8K0JSC6</accession>
<reference evidence="2" key="1">
    <citation type="submission" date="2020-04" db="EMBL/GenBank/DDBJ databases">
        <title>Analysis of mating type loci in Filobasidium floriforme.</title>
        <authorList>
            <person name="Nowrousian M."/>
        </authorList>
    </citation>
    <scope>NUCLEOTIDE SEQUENCE</scope>
    <source>
        <strain evidence="2">CBS 6242</strain>
    </source>
</reference>